<keyword evidence="2" id="KW-1133">Transmembrane helix</keyword>
<dbReference type="RefSeq" id="WP_132692638.1">
    <property type="nucleotide sequence ID" value="NZ_SKBU01000030.1"/>
</dbReference>
<proteinExistence type="predicted"/>
<feature type="region of interest" description="Disordered" evidence="1">
    <location>
        <begin position="1"/>
        <end position="70"/>
    </location>
</feature>
<sequence length="102" mass="11140">MSREEEPRMREAPPLAREVGATAESGLARPVYRDAAAPRPEPEEPAAEAGEQPRRRIINQPEPEPLDLGEASREAVLKRLIPAAAGLALVAAIVYLILRNLR</sequence>
<keyword evidence="2" id="KW-0812">Transmembrane</keyword>
<evidence type="ECO:0000313" key="3">
    <source>
        <dbReference type="EMBL" id="TCJ15005.1"/>
    </source>
</evidence>
<reference evidence="3 4" key="1">
    <citation type="submission" date="2019-03" db="EMBL/GenBank/DDBJ databases">
        <title>Whole genome sequence of a novel Rubrobacter taiwanensis strain, isolated from Yellowstone National Park.</title>
        <authorList>
            <person name="Freed S."/>
            <person name="Ramaley R.F."/>
            <person name="Kyndt J.A."/>
        </authorList>
    </citation>
    <scope>NUCLEOTIDE SEQUENCE [LARGE SCALE GENOMIC DNA]</scope>
    <source>
        <strain evidence="3 4">Yellowstone</strain>
    </source>
</reference>
<gene>
    <name evidence="3" type="ORF">E0L93_13655</name>
</gene>
<evidence type="ECO:0000256" key="2">
    <source>
        <dbReference type="SAM" id="Phobius"/>
    </source>
</evidence>
<dbReference type="AlphaFoldDB" id="A0A4R1BD35"/>
<evidence type="ECO:0000256" key="1">
    <source>
        <dbReference type="SAM" id="MobiDB-lite"/>
    </source>
</evidence>
<evidence type="ECO:0000313" key="4">
    <source>
        <dbReference type="Proteomes" id="UP000295244"/>
    </source>
</evidence>
<organism evidence="3 4">
    <name type="scientific">Rubrobacter taiwanensis</name>
    <dbReference type="NCBI Taxonomy" id="185139"/>
    <lineage>
        <taxon>Bacteria</taxon>
        <taxon>Bacillati</taxon>
        <taxon>Actinomycetota</taxon>
        <taxon>Rubrobacteria</taxon>
        <taxon>Rubrobacterales</taxon>
        <taxon>Rubrobacteraceae</taxon>
        <taxon>Rubrobacter</taxon>
    </lineage>
</organism>
<accession>A0A4R1BD35</accession>
<keyword evidence="4" id="KW-1185">Reference proteome</keyword>
<keyword evidence="2" id="KW-0472">Membrane</keyword>
<dbReference type="Proteomes" id="UP000295244">
    <property type="component" value="Unassembled WGS sequence"/>
</dbReference>
<feature type="compositionally biased region" description="Basic and acidic residues" evidence="1">
    <location>
        <begin position="1"/>
        <end position="11"/>
    </location>
</feature>
<comment type="caution">
    <text evidence="3">The sequence shown here is derived from an EMBL/GenBank/DDBJ whole genome shotgun (WGS) entry which is preliminary data.</text>
</comment>
<dbReference type="EMBL" id="SKBU01000030">
    <property type="protein sequence ID" value="TCJ15005.1"/>
    <property type="molecule type" value="Genomic_DNA"/>
</dbReference>
<name>A0A4R1BD35_9ACTN</name>
<feature type="transmembrane region" description="Helical" evidence="2">
    <location>
        <begin position="80"/>
        <end position="98"/>
    </location>
</feature>
<protein>
    <submittedName>
        <fullName evidence="3">Uncharacterized protein</fullName>
    </submittedName>
</protein>